<dbReference type="GO" id="GO:0009279">
    <property type="term" value="C:cell outer membrane"/>
    <property type="evidence" value="ECO:0007669"/>
    <property type="project" value="UniProtKB-SubCell"/>
</dbReference>
<dbReference type="PROSITE" id="PS51257">
    <property type="entry name" value="PROKAR_LIPOPROTEIN"/>
    <property type="match status" value="1"/>
</dbReference>
<evidence type="ECO:0000256" key="4">
    <source>
        <dbReference type="ARBA" id="ARBA00023237"/>
    </source>
</evidence>
<evidence type="ECO:0000313" key="7">
    <source>
        <dbReference type="EMBL" id="KAA6342164.1"/>
    </source>
</evidence>
<dbReference type="AlphaFoldDB" id="A0A5J4S7S5"/>
<comment type="caution">
    <text evidence="7">The sequence shown here is derived from an EMBL/GenBank/DDBJ whole genome shotgun (WGS) entry which is preliminary data.</text>
</comment>
<feature type="domain" description="SusD-like N-terminal" evidence="6">
    <location>
        <begin position="24"/>
        <end position="217"/>
    </location>
</feature>
<dbReference type="Pfam" id="PF14322">
    <property type="entry name" value="SusD-like_3"/>
    <property type="match status" value="1"/>
</dbReference>
<protein>
    <submittedName>
        <fullName evidence="7">RagB/SusD family nutrient uptake outer membrane protein</fullName>
    </submittedName>
</protein>
<feature type="domain" description="RagB/SusD" evidence="5">
    <location>
        <begin position="271"/>
        <end position="499"/>
    </location>
</feature>
<evidence type="ECO:0000256" key="3">
    <source>
        <dbReference type="ARBA" id="ARBA00023136"/>
    </source>
</evidence>
<keyword evidence="4" id="KW-0998">Cell outer membrane</keyword>
<dbReference type="InterPro" id="IPR033985">
    <property type="entry name" value="SusD-like_N"/>
</dbReference>
<dbReference type="EMBL" id="SNRY01000341">
    <property type="protein sequence ID" value="KAA6342164.1"/>
    <property type="molecule type" value="Genomic_DNA"/>
</dbReference>
<dbReference type="InterPro" id="IPR011990">
    <property type="entry name" value="TPR-like_helical_dom_sf"/>
</dbReference>
<evidence type="ECO:0000256" key="2">
    <source>
        <dbReference type="ARBA" id="ARBA00022729"/>
    </source>
</evidence>
<sequence>MNNIYNKIPGFLFFVWIISSCDSFLDTQPTDKYTQDNYWNTEEKAVAALNGVYASLLDGSLYGNSQPLNYENLTPNAYGASENIINQSLHNANTGLFNSVWSAAYKGIGRANNFLANIDNVSINESLKQRYIAEAKFLRAVFYFPLWNLFGGAPLILEATNDVTQATLPRNSAEELKTQILKDLDEAVGNLPLSYSGADIGRVTKGAVLAFKSRILLYDGDWEGAATTARAVIDLNKYHLFPDYRELFYLENENNDEVIFDVQFKYPEFTHAYDMTLDQYNNVAPLRDLVDDYYDIDGKPITESSKYDPNNPYENRDPRLKKTIITKDSYFRGTLVDDVRYMRTGYGQKKYTVYKDDIPAETIAAGNSELNYMLLRYGDILLMYAEAKNEVSGPDNTIYEALDLIRDRAGIPRIGRSLTKEQLRQEIRHERRIELAGEGFYYFDIRRWRIAEDVLKGDIYNDKGARIDGRNFNKDRDYLWPIPSIAIQENTNLIQNSGYGN</sequence>
<evidence type="ECO:0000259" key="5">
    <source>
        <dbReference type="Pfam" id="PF07980"/>
    </source>
</evidence>
<gene>
    <name evidence="7" type="ORF">EZS27_010062</name>
</gene>
<dbReference type="InterPro" id="IPR012944">
    <property type="entry name" value="SusD_RagB_dom"/>
</dbReference>
<dbReference type="Gene3D" id="1.25.40.390">
    <property type="match status" value="1"/>
</dbReference>
<proteinExistence type="predicted"/>
<keyword evidence="2" id="KW-0732">Signal</keyword>
<evidence type="ECO:0000256" key="1">
    <source>
        <dbReference type="ARBA" id="ARBA00004442"/>
    </source>
</evidence>
<comment type="subcellular location">
    <subcellularLocation>
        <location evidence="1">Cell outer membrane</location>
    </subcellularLocation>
</comment>
<evidence type="ECO:0000259" key="6">
    <source>
        <dbReference type="Pfam" id="PF14322"/>
    </source>
</evidence>
<keyword evidence="3" id="KW-0472">Membrane</keyword>
<dbReference type="SUPFAM" id="SSF48452">
    <property type="entry name" value="TPR-like"/>
    <property type="match status" value="1"/>
</dbReference>
<dbReference type="Pfam" id="PF07980">
    <property type="entry name" value="SusD_RagB"/>
    <property type="match status" value="1"/>
</dbReference>
<accession>A0A5J4S7S5</accession>
<dbReference type="CDD" id="cd08977">
    <property type="entry name" value="SusD"/>
    <property type="match status" value="1"/>
</dbReference>
<reference evidence="7" key="1">
    <citation type="submission" date="2019-03" db="EMBL/GenBank/DDBJ databases">
        <title>Single cell metagenomics reveals metabolic interactions within the superorganism composed of flagellate Streblomastix strix and complex community of Bacteroidetes bacteria on its surface.</title>
        <authorList>
            <person name="Treitli S.C."/>
            <person name="Kolisko M."/>
            <person name="Husnik F."/>
            <person name="Keeling P."/>
            <person name="Hampl V."/>
        </authorList>
    </citation>
    <scope>NUCLEOTIDE SEQUENCE</scope>
    <source>
        <strain evidence="7">STM</strain>
    </source>
</reference>
<name>A0A5J4S7S5_9ZZZZ</name>
<organism evidence="7">
    <name type="scientific">termite gut metagenome</name>
    <dbReference type="NCBI Taxonomy" id="433724"/>
    <lineage>
        <taxon>unclassified sequences</taxon>
        <taxon>metagenomes</taxon>
        <taxon>organismal metagenomes</taxon>
    </lineage>
</organism>